<reference evidence="1 2" key="2">
    <citation type="submission" date="2019-09" db="EMBL/GenBank/DDBJ databases">
        <title>Complete Genome Sequence and Methylome Analysis of free living Spirochaetas.</title>
        <authorList>
            <person name="Leshcheva N."/>
            <person name="Mikheeva N."/>
        </authorList>
    </citation>
    <scope>NUCLEOTIDE SEQUENCE [LARGE SCALE GENOMIC DNA]</scope>
    <source>
        <strain evidence="1 2">P</strain>
    </source>
</reference>
<evidence type="ECO:0000313" key="2">
    <source>
        <dbReference type="Proteomes" id="UP000323824"/>
    </source>
</evidence>
<dbReference type="EMBL" id="CP035807">
    <property type="protein sequence ID" value="QEN05367.1"/>
    <property type="molecule type" value="Genomic_DNA"/>
</dbReference>
<dbReference type="AlphaFoldDB" id="A0A5C1QD76"/>
<accession>A0A5C1QD76</accession>
<evidence type="ECO:0000313" key="1">
    <source>
        <dbReference type="EMBL" id="QEN05367.1"/>
    </source>
</evidence>
<name>A0A5C1QD76_9SPIO</name>
<protein>
    <recommendedName>
        <fullName evidence="3">DUF5723 domain-containing protein</fullName>
    </recommendedName>
</protein>
<organism evidence="1 2">
    <name type="scientific">Thiospirochaeta perfilievii</name>
    <dbReference type="NCBI Taxonomy" id="252967"/>
    <lineage>
        <taxon>Bacteria</taxon>
        <taxon>Pseudomonadati</taxon>
        <taxon>Spirochaetota</taxon>
        <taxon>Spirochaetia</taxon>
        <taxon>Spirochaetales</taxon>
        <taxon>Spirochaetaceae</taxon>
        <taxon>Thiospirochaeta</taxon>
    </lineage>
</organism>
<reference evidence="1 2" key="1">
    <citation type="submission" date="2019-02" db="EMBL/GenBank/DDBJ databases">
        <authorList>
            <person name="Fomenkov A."/>
            <person name="Dubinina G."/>
            <person name="Grabovich M."/>
            <person name="Vincze T."/>
            <person name="Roberts R.J."/>
        </authorList>
    </citation>
    <scope>NUCLEOTIDE SEQUENCE [LARGE SCALE GENOMIC DNA]</scope>
    <source>
        <strain evidence="1 2">P</strain>
    </source>
</reference>
<proteinExistence type="predicted"/>
<keyword evidence="2" id="KW-1185">Reference proteome</keyword>
<dbReference type="Proteomes" id="UP000323824">
    <property type="component" value="Chromosome"/>
</dbReference>
<dbReference type="KEGG" id="sper:EW093_11810"/>
<dbReference type="RefSeq" id="WP_149568605.1">
    <property type="nucleotide sequence ID" value="NZ_CP035807.1"/>
</dbReference>
<sequence length="410" mass="47125">MKKNIYVILLFIIFSNPLIAYELTLGDDLFGINLFTPIENAKTVNIYSTTPLLFGIKMDLDYTLYTNETTKVRVDETSLILSYPITGVELIDITPALGITISGDLSRDKLMDFNFKKYIYSSLLFSKKSVLYDSGINSGFFYSNVISELEIILNYIFSVNVGYALMFEANNVEIGLAYKYGYIYDFSSYKIINDFNDIFQEGVLNLSIGAGHFRYDLDLFLNGSFSRGKYSINFNTIPTGSQLLSMDMKIIPGSEFDLGSESYLNTLQMNIIPFNWEYSRLEVFLKSTYGWNEPGFKNSDLKEIFYNKTYYNKLILGINGTLFENYLVGWFFPYLGFGLGIENYNYITTTHIIPIYEWKLGFSIQLPQFFNQDNIQYGVDGNIVFRDSLNNIEFYNNILLNIGLLIAIEL</sequence>
<gene>
    <name evidence="1" type="ORF">EW093_11810</name>
</gene>
<evidence type="ECO:0008006" key="3">
    <source>
        <dbReference type="Google" id="ProtNLM"/>
    </source>
</evidence>